<feature type="transmembrane region" description="Helical" evidence="6">
    <location>
        <begin position="360"/>
        <end position="377"/>
    </location>
</feature>
<keyword evidence="8" id="KW-1185">Reference proteome</keyword>
<dbReference type="KEGG" id="obg:Verru16b_02984"/>
<evidence type="ECO:0008006" key="9">
    <source>
        <dbReference type="Google" id="ProtNLM"/>
    </source>
</evidence>
<evidence type="ECO:0000256" key="3">
    <source>
        <dbReference type="ARBA" id="ARBA00022692"/>
    </source>
</evidence>
<feature type="transmembrane region" description="Helical" evidence="6">
    <location>
        <begin position="78"/>
        <end position="99"/>
    </location>
</feature>
<evidence type="ECO:0000256" key="6">
    <source>
        <dbReference type="SAM" id="Phobius"/>
    </source>
</evidence>
<gene>
    <name evidence="7" type="ORF">Verru16b_02984</name>
</gene>
<dbReference type="Proteomes" id="UP000095228">
    <property type="component" value="Chromosome"/>
</dbReference>
<reference evidence="7 8" key="1">
    <citation type="submission" date="2016-06" db="EMBL/GenBank/DDBJ databases">
        <title>Three novel species with peptidoglycan cell walls form the new genus Lacunisphaera gen. nov. in the family Opitutaceae of the verrucomicrobial subdivision 4.</title>
        <authorList>
            <person name="Rast P."/>
            <person name="Gloeckner I."/>
            <person name="Jogler M."/>
            <person name="Boedeker C."/>
            <person name="Jeske O."/>
            <person name="Wiegand S."/>
            <person name="Reinhardt R."/>
            <person name="Schumann P."/>
            <person name="Rohde M."/>
            <person name="Spring S."/>
            <person name="Gloeckner F.O."/>
            <person name="Jogler C."/>
        </authorList>
    </citation>
    <scope>NUCLEOTIDE SEQUENCE [LARGE SCALE GENOMIC DNA]</scope>
    <source>
        <strain evidence="7 8">IG16b</strain>
    </source>
</reference>
<feature type="transmembrane region" description="Helical" evidence="6">
    <location>
        <begin position="37"/>
        <end position="58"/>
    </location>
</feature>
<accession>A0A1D8AYB6</accession>
<feature type="transmembrane region" description="Helical" evidence="6">
    <location>
        <begin position="192"/>
        <end position="214"/>
    </location>
</feature>
<feature type="transmembrane region" description="Helical" evidence="6">
    <location>
        <begin position="126"/>
        <end position="153"/>
    </location>
</feature>
<dbReference type="PANTHER" id="PTHR30250:SF26">
    <property type="entry name" value="PSMA PROTEIN"/>
    <property type="match status" value="1"/>
</dbReference>
<proteinExistence type="predicted"/>
<dbReference type="GO" id="GO:0005886">
    <property type="term" value="C:plasma membrane"/>
    <property type="evidence" value="ECO:0007669"/>
    <property type="project" value="UniProtKB-SubCell"/>
</dbReference>
<feature type="transmembrane region" description="Helical" evidence="6">
    <location>
        <begin position="333"/>
        <end position="354"/>
    </location>
</feature>
<dbReference type="AlphaFoldDB" id="A0A1D8AYB6"/>
<evidence type="ECO:0000256" key="4">
    <source>
        <dbReference type="ARBA" id="ARBA00022989"/>
    </source>
</evidence>
<name>A0A1D8AYB6_9BACT</name>
<keyword evidence="5 6" id="KW-0472">Membrane</keyword>
<organism evidence="7 8">
    <name type="scientific">Lacunisphaera limnophila</name>
    <dbReference type="NCBI Taxonomy" id="1838286"/>
    <lineage>
        <taxon>Bacteria</taxon>
        <taxon>Pseudomonadati</taxon>
        <taxon>Verrucomicrobiota</taxon>
        <taxon>Opitutia</taxon>
        <taxon>Opitutales</taxon>
        <taxon>Opitutaceae</taxon>
        <taxon>Lacunisphaera</taxon>
    </lineage>
</organism>
<feature type="transmembrane region" description="Helical" evidence="6">
    <location>
        <begin position="397"/>
        <end position="414"/>
    </location>
</feature>
<sequence length="415" mass="45766">MGGAADLNGSGGLGQEHGTKNPNWLLLGRICGTMRFIYDRLSIFLAALLVVGGTLALFRRVEALDDGSSLLVESGRHLTTPVEAWLAWGCIVFSTVIYFRNNCYGAFLQGTNHVALSRRWESAYGFLSILTSFATLILGGGLLGLVLVTQLWVLLSAWQGHRLARMVFGGRFRAFPPAAFDREIFAFAWSPAWRAGLGAFMSFGLVQISGLLYAQSEDTVAVASYLLGLRLVQTISQISQAPFYSKLPMLSRLWAQQKVGEQVALAQRGMSWAYWSFVIPFILLGLIAPALLDFIGSQTPFPDPTLWGLLGAAFLCERYGAMHLQLYSTTNHIVWHIANGVTGFIFVAVSLWLFPEMGVAALPMGMLIGNLTFYCWYSARLSHCKFALQWPSFDTHAVGWPALCLGIYLLYVFQS</sequence>
<keyword evidence="3 6" id="KW-0812">Transmembrane</keyword>
<evidence type="ECO:0000256" key="1">
    <source>
        <dbReference type="ARBA" id="ARBA00004651"/>
    </source>
</evidence>
<evidence type="ECO:0000313" key="8">
    <source>
        <dbReference type="Proteomes" id="UP000095228"/>
    </source>
</evidence>
<dbReference type="PANTHER" id="PTHR30250">
    <property type="entry name" value="PST FAMILY PREDICTED COLANIC ACID TRANSPORTER"/>
    <property type="match status" value="1"/>
</dbReference>
<dbReference type="InterPro" id="IPR050833">
    <property type="entry name" value="Poly_Biosynth_Transport"/>
</dbReference>
<dbReference type="EMBL" id="CP016094">
    <property type="protein sequence ID" value="AOS45893.1"/>
    <property type="molecule type" value="Genomic_DNA"/>
</dbReference>
<evidence type="ECO:0000256" key="5">
    <source>
        <dbReference type="ARBA" id="ARBA00023136"/>
    </source>
</evidence>
<protein>
    <recommendedName>
        <fullName evidence="9">Polysaccharide biosynthesis protein</fullName>
    </recommendedName>
</protein>
<dbReference type="STRING" id="1838286.Verru16b_02984"/>
<keyword evidence="2" id="KW-1003">Cell membrane</keyword>
<comment type="subcellular location">
    <subcellularLocation>
        <location evidence="1">Cell membrane</location>
        <topology evidence="1">Multi-pass membrane protein</topology>
    </subcellularLocation>
</comment>
<evidence type="ECO:0000313" key="7">
    <source>
        <dbReference type="EMBL" id="AOS45893.1"/>
    </source>
</evidence>
<evidence type="ECO:0000256" key="2">
    <source>
        <dbReference type="ARBA" id="ARBA00022475"/>
    </source>
</evidence>
<feature type="transmembrane region" description="Helical" evidence="6">
    <location>
        <begin position="272"/>
        <end position="292"/>
    </location>
</feature>
<keyword evidence="4 6" id="KW-1133">Transmembrane helix</keyword>